<name>A0A1V5STL2_9BACT</name>
<organism evidence="3">
    <name type="scientific">Candidatus Atribacter allofermentans</name>
    <dbReference type="NCBI Taxonomy" id="1852833"/>
    <lineage>
        <taxon>Bacteria</taxon>
        <taxon>Pseudomonadati</taxon>
        <taxon>Atribacterota</taxon>
        <taxon>Atribacteria</taxon>
        <taxon>Atribacterales</taxon>
        <taxon>Atribacteraceae</taxon>
        <taxon>Atribacter</taxon>
    </lineage>
</organism>
<sequence>MTITYVQACGGIVRKIEGQNQYILLIRKKNSPLWTLPKGHQENDESEQETAIREVQEETGYCCRIEKKAGEIQFQYQKNDQNFCERVNYFIMIPKNNLNAFDTGEVEEVHWAEIREAQSLLFYQNEKNLIQNIIQEKI</sequence>
<dbReference type="CDD" id="cd03673">
    <property type="entry name" value="NUDIX_Ap6A_hydrolase"/>
    <property type="match status" value="1"/>
</dbReference>
<dbReference type="Gene3D" id="3.90.79.10">
    <property type="entry name" value="Nucleoside Triphosphate Pyrophosphohydrolase"/>
    <property type="match status" value="1"/>
</dbReference>
<dbReference type="PROSITE" id="PS51462">
    <property type="entry name" value="NUDIX"/>
    <property type="match status" value="1"/>
</dbReference>
<dbReference type="EC" id="3.6.1.-" evidence="3"/>
<comment type="caution">
    <text evidence="3">The sequence shown here is derived from an EMBL/GenBank/DDBJ whole genome shotgun (WGS) entry which is preliminary data.</text>
</comment>
<dbReference type="GO" id="GO:0006754">
    <property type="term" value="P:ATP biosynthetic process"/>
    <property type="evidence" value="ECO:0007669"/>
    <property type="project" value="TreeGrafter"/>
</dbReference>
<reference evidence="3" key="1">
    <citation type="submission" date="2017-02" db="EMBL/GenBank/DDBJ databases">
        <title>Delving into the versatile metabolic prowess of the omnipresent phylum Bacteroidetes.</title>
        <authorList>
            <person name="Nobu M.K."/>
            <person name="Mei R."/>
            <person name="Narihiro T."/>
            <person name="Kuroda K."/>
            <person name="Liu W.-T."/>
        </authorList>
    </citation>
    <scope>NUCLEOTIDE SEQUENCE</scope>
    <source>
        <strain evidence="3">ADurb.Bin276</strain>
    </source>
</reference>
<gene>
    <name evidence="3" type="primary">mutT4</name>
    <name evidence="3" type="ORF">BWY41_01203</name>
</gene>
<dbReference type="SUPFAM" id="SSF55811">
    <property type="entry name" value="Nudix"/>
    <property type="match status" value="1"/>
</dbReference>
<dbReference type="PROSITE" id="PS00893">
    <property type="entry name" value="NUDIX_BOX"/>
    <property type="match status" value="1"/>
</dbReference>
<dbReference type="InterPro" id="IPR015797">
    <property type="entry name" value="NUDIX_hydrolase-like_dom_sf"/>
</dbReference>
<dbReference type="GO" id="GO:0006167">
    <property type="term" value="P:AMP biosynthetic process"/>
    <property type="evidence" value="ECO:0007669"/>
    <property type="project" value="TreeGrafter"/>
</dbReference>
<evidence type="ECO:0000256" key="1">
    <source>
        <dbReference type="ARBA" id="ARBA00022801"/>
    </source>
</evidence>
<dbReference type="AlphaFoldDB" id="A0A1V5STL2"/>
<dbReference type="InterPro" id="IPR000086">
    <property type="entry name" value="NUDIX_hydrolase_dom"/>
</dbReference>
<dbReference type="GO" id="GO:0004081">
    <property type="term" value="F:bis(5'-nucleosyl)-tetraphosphatase (asymmetrical) activity"/>
    <property type="evidence" value="ECO:0007669"/>
    <property type="project" value="TreeGrafter"/>
</dbReference>
<dbReference type="InterPro" id="IPR020084">
    <property type="entry name" value="NUDIX_hydrolase_CS"/>
</dbReference>
<dbReference type="EMBL" id="MWBQ01000085">
    <property type="protein sequence ID" value="OQA57879.1"/>
    <property type="molecule type" value="Genomic_DNA"/>
</dbReference>
<dbReference type="PANTHER" id="PTHR21340:SF0">
    <property type="entry name" value="BIS(5'-NUCLEOSYL)-TETRAPHOSPHATASE [ASYMMETRICAL]"/>
    <property type="match status" value="1"/>
</dbReference>
<evidence type="ECO:0000313" key="3">
    <source>
        <dbReference type="EMBL" id="OQA57879.1"/>
    </source>
</evidence>
<evidence type="ECO:0000259" key="2">
    <source>
        <dbReference type="PROSITE" id="PS51462"/>
    </source>
</evidence>
<feature type="domain" description="Nudix hydrolase" evidence="2">
    <location>
        <begin position="4"/>
        <end position="136"/>
    </location>
</feature>
<proteinExistence type="predicted"/>
<dbReference type="PANTHER" id="PTHR21340">
    <property type="entry name" value="DIADENOSINE 5,5-P1,P4-TETRAPHOSPHATE PYROPHOSPHOHYDROLASE MUTT"/>
    <property type="match status" value="1"/>
</dbReference>
<dbReference type="InterPro" id="IPR051325">
    <property type="entry name" value="Nudix_hydrolase_domain"/>
</dbReference>
<dbReference type="Pfam" id="PF00293">
    <property type="entry name" value="NUDIX"/>
    <property type="match status" value="1"/>
</dbReference>
<dbReference type="Proteomes" id="UP000485569">
    <property type="component" value="Unassembled WGS sequence"/>
</dbReference>
<keyword evidence="1 3" id="KW-0378">Hydrolase</keyword>
<protein>
    <submittedName>
        <fullName evidence="3">Putative mutator protein MutT4</fullName>
        <ecNumber evidence="3">3.6.1.-</ecNumber>
    </submittedName>
</protein>
<accession>A0A1V5STL2</accession>